<evidence type="ECO:0000313" key="6">
    <source>
        <dbReference type="EMBL" id="POF30956.1"/>
    </source>
</evidence>
<evidence type="ECO:0000259" key="5">
    <source>
        <dbReference type="PROSITE" id="PS50949"/>
    </source>
</evidence>
<dbReference type="SMART" id="SM00345">
    <property type="entry name" value="HTH_GNTR"/>
    <property type="match status" value="1"/>
</dbReference>
<keyword evidence="1" id="KW-0805">Transcription regulation</keyword>
<dbReference type="SUPFAM" id="SSF48008">
    <property type="entry name" value="GntR ligand-binding domain-like"/>
    <property type="match status" value="1"/>
</dbReference>
<dbReference type="AlphaFoldDB" id="A0A2S3UTE6"/>
<organism evidence="6 7">
    <name type="scientific">Roseibium marinum</name>
    <dbReference type="NCBI Taxonomy" id="281252"/>
    <lineage>
        <taxon>Bacteria</taxon>
        <taxon>Pseudomonadati</taxon>
        <taxon>Pseudomonadota</taxon>
        <taxon>Alphaproteobacteria</taxon>
        <taxon>Hyphomicrobiales</taxon>
        <taxon>Stappiaceae</taxon>
        <taxon>Roseibium</taxon>
    </lineage>
</organism>
<keyword evidence="3" id="KW-0804">Transcription</keyword>
<dbReference type="Pfam" id="PF07729">
    <property type="entry name" value="FCD"/>
    <property type="match status" value="1"/>
</dbReference>
<dbReference type="GO" id="GO:0003700">
    <property type="term" value="F:DNA-binding transcription factor activity"/>
    <property type="evidence" value="ECO:0007669"/>
    <property type="project" value="InterPro"/>
</dbReference>
<feature type="region of interest" description="Disordered" evidence="4">
    <location>
        <begin position="1"/>
        <end position="29"/>
    </location>
</feature>
<dbReference type="InterPro" id="IPR036388">
    <property type="entry name" value="WH-like_DNA-bd_sf"/>
</dbReference>
<dbReference type="InterPro" id="IPR008920">
    <property type="entry name" value="TF_FadR/GntR_C"/>
</dbReference>
<comment type="caution">
    <text evidence="6">The sequence shown here is derived from an EMBL/GenBank/DDBJ whole genome shotgun (WGS) entry which is preliminary data.</text>
</comment>
<protein>
    <submittedName>
        <fullName evidence="6">DNA-binding GntR family transcriptional regulator</fullName>
    </submittedName>
</protein>
<dbReference type="InterPro" id="IPR011711">
    <property type="entry name" value="GntR_C"/>
</dbReference>
<dbReference type="Pfam" id="PF00392">
    <property type="entry name" value="GntR"/>
    <property type="match status" value="1"/>
</dbReference>
<dbReference type="SMART" id="SM00895">
    <property type="entry name" value="FCD"/>
    <property type="match status" value="1"/>
</dbReference>
<reference evidence="6 7" key="1">
    <citation type="submission" date="2018-01" db="EMBL/GenBank/DDBJ databases">
        <title>Genomic Encyclopedia of Archaeal and Bacterial Type Strains, Phase II (KMG-II): from individual species to whole genera.</title>
        <authorList>
            <person name="Goeker M."/>
        </authorList>
    </citation>
    <scope>NUCLEOTIDE SEQUENCE [LARGE SCALE GENOMIC DNA]</scope>
    <source>
        <strain evidence="6 7">DSM 17023</strain>
    </source>
</reference>
<accession>A0A2S3UTE6</accession>
<name>A0A2S3UTE6_9HYPH</name>
<dbReference type="SUPFAM" id="SSF46785">
    <property type="entry name" value="Winged helix' DNA-binding domain"/>
    <property type="match status" value="1"/>
</dbReference>
<dbReference type="CDD" id="cd07377">
    <property type="entry name" value="WHTH_GntR"/>
    <property type="match status" value="1"/>
</dbReference>
<dbReference type="RefSeq" id="WP_208987493.1">
    <property type="nucleotide sequence ID" value="NZ_PPCN01000005.1"/>
</dbReference>
<evidence type="ECO:0000256" key="4">
    <source>
        <dbReference type="SAM" id="MobiDB-lite"/>
    </source>
</evidence>
<gene>
    <name evidence="6" type="ORF">CLV41_105134</name>
</gene>
<feature type="compositionally biased region" description="Basic residues" evidence="4">
    <location>
        <begin position="18"/>
        <end position="29"/>
    </location>
</feature>
<evidence type="ECO:0000313" key="7">
    <source>
        <dbReference type="Proteomes" id="UP000236959"/>
    </source>
</evidence>
<dbReference type="GO" id="GO:0003677">
    <property type="term" value="F:DNA binding"/>
    <property type="evidence" value="ECO:0007669"/>
    <property type="project" value="UniProtKB-KW"/>
</dbReference>
<proteinExistence type="predicted"/>
<evidence type="ECO:0000256" key="2">
    <source>
        <dbReference type="ARBA" id="ARBA00023125"/>
    </source>
</evidence>
<evidence type="ECO:0000256" key="3">
    <source>
        <dbReference type="ARBA" id="ARBA00023163"/>
    </source>
</evidence>
<dbReference type="PANTHER" id="PTHR43537:SF45">
    <property type="entry name" value="GNTR FAMILY REGULATORY PROTEIN"/>
    <property type="match status" value="1"/>
</dbReference>
<dbReference type="Proteomes" id="UP000236959">
    <property type="component" value="Unassembled WGS sequence"/>
</dbReference>
<dbReference type="InterPro" id="IPR036390">
    <property type="entry name" value="WH_DNA-bd_sf"/>
</dbReference>
<dbReference type="Gene3D" id="1.20.120.530">
    <property type="entry name" value="GntR ligand-binding domain-like"/>
    <property type="match status" value="1"/>
</dbReference>
<sequence length="246" mass="27691">MTGMAAESFDNQENGKPGRSRLQPRRATKRSHAIFEEIQKDIMLGNLPPRAAILELELADRFECSQSTVREALMFLQTDGLVDRLPHRGTFVADSRSEDAHELILIRHDIECRGVVRVLDRFGPLLRKELEADLDAMRKAAKAGDEYLLSLHDRSFHLNLYNAAEMPTVRPILRRCLIHNHRYKILNSEPNRGLVETAERHVAILDALAAGNRKEAVEALSHHITTIVDFGPSIVTVEAEKAPAKP</sequence>
<dbReference type="PROSITE" id="PS50949">
    <property type="entry name" value="HTH_GNTR"/>
    <property type="match status" value="1"/>
</dbReference>
<keyword evidence="2 6" id="KW-0238">DNA-binding</keyword>
<keyword evidence="7" id="KW-1185">Reference proteome</keyword>
<dbReference type="InterPro" id="IPR000524">
    <property type="entry name" value="Tscrpt_reg_HTH_GntR"/>
</dbReference>
<evidence type="ECO:0000256" key="1">
    <source>
        <dbReference type="ARBA" id="ARBA00023015"/>
    </source>
</evidence>
<dbReference type="PANTHER" id="PTHR43537">
    <property type="entry name" value="TRANSCRIPTIONAL REGULATOR, GNTR FAMILY"/>
    <property type="match status" value="1"/>
</dbReference>
<dbReference type="EMBL" id="PPCN01000005">
    <property type="protein sequence ID" value="POF30956.1"/>
    <property type="molecule type" value="Genomic_DNA"/>
</dbReference>
<dbReference type="Gene3D" id="1.10.10.10">
    <property type="entry name" value="Winged helix-like DNA-binding domain superfamily/Winged helix DNA-binding domain"/>
    <property type="match status" value="1"/>
</dbReference>
<feature type="domain" description="HTH gntR-type" evidence="5">
    <location>
        <begin position="28"/>
        <end position="95"/>
    </location>
</feature>